<proteinExistence type="predicted"/>
<dbReference type="AlphaFoldDB" id="A0A0H3J1Z2"/>
<dbReference type="KEGG" id="cpat:CLPA_c06420"/>
<protein>
    <recommendedName>
        <fullName evidence="1">DUF4325 domain-containing protein</fullName>
    </recommendedName>
</protein>
<feature type="domain" description="DUF4325" evidence="1">
    <location>
        <begin position="22"/>
        <end position="66"/>
    </location>
</feature>
<gene>
    <name evidence="2" type="ORF">CLPA_c06420</name>
    <name evidence="3" type="ORF">CP6013_02507</name>
</gene>
<dbReference type="RefSeq" id="WP_004455390.1">
    <property type="nucleotide sequence ID" value="NZ_ANZB01000001.1"/>
</dbReference>
<dbReference type="PATRIC" id="fig|1262449.3.peg.543"/>
<dbReference type="EMBL" id="JPGY02000001">
    <property type="protein sequence ID" value="KRU13259.1"/>
    <property type="molecule type" value="Genomic_DNA"/>
</dbReference>
<accession>A0A0H3J1Z2</accession>
<organism evidence="2 5">
    <name type="scientific">Clostridium pasteurianum DSM 525 = ATCC 6013</name>
    <dbReference type="NCBI Taxonomy" id="1262449"/>
    <lineage>
        <taxon>Bacteria</taxon>
        <taxon>Bacillati</taxon>
        <taxon>Bacillota</taxon>
        <taxon>Clostridia</taxon>
        <taxon>Eubacteriales</taxon>
        <taxon>Clostridiaceae</taxon>
        <taxon>Clostridium</taxon>
    </lineage>
</organism>
<dbReference type="GeneID" id="93072863"/>
<evidence type="ECO:0000313" key="2">
    <source>
        <dbReference type="EMBL" id="AJA50730.1"/>
    </source>
</evidence>
<sequence length="101" mass="11227">MEKVIKVIDLLNSISADDDEKGNKVFNSIVNSANEKYDNIILNFEGISLINTAFLNNAMGKICGLEEFESGKVNVKVANFPKEAIELLREVLKTASEKYSK</sequence>
<keyword evidence="5" id="KW-1185">Reference proteome</keyword>
<evidence type="ECO:0000259" key="1">
    <source>
        <dbReference type="Pfam" id="PF14213"/>
    </source>
</evidence>
<reference evidence="3" key="2">
    <citation type="submission" date="2015-10" db="EMBL/GenBank/DDBJ databases">
        <title>Improved Draft Genome Sequence of Clostridium pasteurianum Strain ATCC 6013 (DSM 525) Using a Hybrid Next-Generation Sequencing Approach.</title>
        <authorList>
            <person name="Pyne M.E."/>
            <person name="Utturkar S.M."/>
            <person name="Brown S.D."/>
            <person name="Moo-Young M."/>
            <person name="Chung D.A."/>
            <person name="Chou P.C."/>
        </authorList>
    </citation>
    <scope>NUCLEOTIDE SEQUENCE</scope>
    <source>
        <strain evidence="3">ATCC 6013</strain>
    </source>
</reference>
<dbReference type="Proteomes" id="UP000028042">
    <property type="component" value="Unassembled WGS sequence"/>
</dbReference>
<evidence type="ECO:0000313" key="3">
    <source>
        <dbReference type="EMBL" id="KRU13259.1"/>
    </source>
</evidence>
<reference evidence="3 4" key="3">
    <citation type="journal article" name="Genome Announc.">
        <title>Improved Draft Genome Sequence of Clostridium pasteurianum Strain ATCC 6013 (DSM 525) Using a Hybrid Next-Generation Sequencing Approach.</title>
        <authorList>
            <person name="Pyne M.E."/>
            <person name="Utturkar S."/>
            <person name="Brown S.D."/>
            <person name="Moo-Young M."/>
            <person name="Chung D.A."/>
            <person name="Chou C.P."/>
        </authorList>
    </citation>
    <scope>NUCLEOTIDE SEQUENCE [LARGE SCALE GENOMIC DNA]</scope>
    <source>
        <strain evidence="3 4">ATCC 6013</strain>
    </source>
</reference>
<dbReference type="InterPro" id="IPR025474">
    <property type="entry name" value="DUF4325"/>
</dbReference>
<dbReference type="Pfam" id="PF14213">
    <property type="entry name" value="DUF4325"/>
    <property type="match status" value="1"/>
</dbReference>
<evidence type="ECO:0000313" key="4">
    <source>
        <dbReference type="Proteomes" id="UP000028042"/>
    </source>
</evidence>
<dbReference type="KEGG" id="cpae:CPAST_c06420"/>
<evidence type="ECO:0000313" key="5">
    <source>
        <dbReference type="Proteomes" id="UP000030905"/>
    </source>
</evidence>
<dbReference type="EMBL" id="CP009268">
    <property type="protein sequence ID" value="AJA50730.1"/>
    <property type="molecule type" value="Genomic_DNA"/>
</dbReference>
<name>A0A0H3J1Z2_CLOPA</name>
<dbReference type="Proteomes" id="UP000030905">
    <property type="component" value="Chromosome"/>
</dbReference>
<reference evidence="2 5" key="1">
    <citation type="journal article" date="2015" name="Genome Announc.">
        <title>Complete Genome Sequence of the Nitrogen-Fixing and Solvent-Producing Clostridium pasteurianum DSM 525.</title>
        <authorList>
            <person name="Poehlein A."/>
            <person name="Grosse-Honebrink A."/>
            <person name="Zhang Y."/>
            <person name="Minton N.P."/>
            <person name="Daniel R."/>
        </authorList>
    </citation>
    <scope>NUCLEOTIDE SEQUENCE [LARGE SCALE GENOMIC DNA]</scope>
    <source>
        <strain evidence="2">DSM 525</strain>
        <strain evidence="5">DSM 525 / ATCC 6013</strain>
    </source>
</reference>